<evidence type="ECO:0000256" key="8">
    <source>
        <dbReference type="ARBA" id="ARBA00038120"/>
    </source>
</evidence>
<dbReference type="PANTHER" id="PTHR43646">
    <property type="entry name" value="GLYCOSYLTRANSFERASE"/>
    <property type="match status" value="1"/>
</dbReference>
<comment type="function">
    <text evidence="6">Catalyzes the glycosylation of 4,4'-diaponeurosporenoate, i.e. the esterification of glucose at the C1'' position with the carboxyl group of 4,4'-diaponeurosporenic acid, to form glycosyl-4,4'-diaponeurosporenoate. This is a step in the biosynthesis of staphyloxanthin, an orange pigment present in most staphylococci strains.</text>
</comment>
<keyword evidence="10" id="KW-0812">Transmembrane</keyword>
<evidence type="ECO:0000256" key="9">
    <source>
        <dbReference type="ARBA" id="ARBA00040345"/>
    </source>
</evidence>
<sequence length="354" mass="38497">MEILLLLNGLALALVIINSFTIRVIKNQKNTINHSVSILIPMRNEQTNVQGCLSSVIEQKGLANFEVIALDDNSEDATKSLITAFASVKTIAGSNPPDKWLGKLWACQQLAEASTGEYLVFLDADVRLSENAVASAIAQMGDWDFCSPYPRQIVNGFIQRIFQPLLQWSWLVSVPLLISQKFSIKSMAIANGQFLIIKRDAYLRSGGHASVKSEVLDDLMLAKRLLGAGFKGGVTEASAIASCHMYSTGKELIKGYQKSLWKAFGSIPGTLIAIFLLFVTGVLPFLAAVTGSPFGLIAFGLIVLSRIIAALRTGGLPNTALLHPVAITFLIGLIIYSWFGKVTKTLTWRQRLVA</sequence>
<evidence type="ECO:0000256" key="4">
    <source>
        <dbReference type="ARBA" id="ARBA00022679"/>
    </source>
</evidence>
<feature type="domain" description="Glycosyltransferase 2-like" evidence="11">
    <location>
        <begin position="37"/>
        <end position="144"/>
    </location>
</feature>
<reference evidence="12 13" key="1">
    <citation type="submission" date="2016-07" db="EMBL/GenBank/DDBJ databases">
        <title>High microdiversification within the ubiquitous acI lineage of Actinobacteria.</title>
        <authorList>
            <person name="Neuenschwander S.M."/>
            <person name="Salcher M."/>
            <person name="Ghai R."/>
            <person name="Pernthaler J."/>
        </authorList>
    </citation>
    <scope>NUCLEOTIDE SEQUENCE [LARGE SCALE GENOMIC DNA]</scope>
    <source>
        <strain evidence="12">MMS-21-160</strain>
    </source>
</reference>
<name>A0A249K9H2_9ACTN</name>
<proteinExistence type="inferred from homology"/>
<dbReference type="AlphaFoldDB" id="A0A249K9H2"/>
<dbReference type="Gene3D" id="3.90.550.10">
    <property type="entry name" value="Spore Coat Polysaccharide Biosynthesis Protein SpsA, Chain A"/>
    <property type="match status" value="1"/>
</dbReference>
<feature type="transmembrane region" description="Helical" evidence="10">
    <location>
        <begin position="285"/>
        <end position="308"/>
    </location>
</feature>
<dbReference type="GO" id="GO:0016757">
    <property type="term" value="F:glycosyltransferase activity"/>
    <property type="evidence" value="ECO:0007669"/>
    <property type="project" value="UniProtKB-KW"/>
</dbReference>
<evidence type="ECO:0000256" key="1">
    <source>
        <dbReference type="ARBA" id="ARBA00004236"/>
    </source>
</evidence>
<evidence type="ECO:0000313" key="13">
    <source>
        <dbReference type="Proteomes" id="UP000217171"/>
    </source>
</evidence>
<protein>
    <recommendedName>
        <fullName evidence="9">4,4'-diaponeurosporenoate glycosyltransferase</fullName>
    </recommendedName>
</protein>
<keyword evidence="2" id="KW-1003">Cell membrane</keyword>
<gene>
    <name evidence="12" type="ORF">B1s21160_03780</name>
</gene>
<evidence type="ECO:0000256" key="7">
    <source>
        <dbReference type="ARBA" id="ARBA00037904"/>
    </source>
</evidence>
<evidence type="ECO:0000256" key="2">
    <source>
        <dbReference type="ARBA" id="ARBA00022475"/>
    </source>
</evidence>
<evidence type="ECO:0000259" key="11">
    <source>
        <dbReference type="Pfam" id="PF00535"/>
    </source>
</evidence>
<evidence type="ECO:0000256" key="3">
    <source>
        <dbReference type="ARBA" id="ARBA00022676"/>
    </source>
</evidence>
<keyword evidence="4 12" id="KW-0808">Transferase</keyword>
<dbReference type="KEGG" id="nhi:B1s21160_03780"/>
<dbReference type="InterPro" id="IPR001173">
    <property type="entry name" value="Glyco_trans_2-like"/>
</dbReference>
<dbReference type="RefSeq" id="WP_095672477.1">
    <property type="nucleotide sequence ID" value="NZ_CP016771.1"/>
</dbReference>
<dbReference type="EMBL" id="CP016771">
    <property type="protein sequence ID" value="ASY13443.1"/>
    <property type="molecule type" value="Genomic_DNA"/>
</dbReference>
<comment type="pathway">
    <text evidence="7">Carotenoid biosynthesis; staphyloxanthin biosynthesis; staphyloxanthin from farnesyl diphosphate: step 4/5.</text>
</comment>
<evidence type="ECO:0000256" key="10">
    <source>
        <dbReference type="SAM" id="Phobius"/>
    </source>
</evidence>
<organism evidence="12 13">
    <name type="scientific">Candidatus Nanopelagicus hibericus</name>
    <dbReference type="NCBI Taxonomy" id="1884915"/>
    <lineage>
        <taxon>Bacteria</taxon>
        <taxon>Bacillati</taxon>
        <taxon>Actinomycetota</taxon>
        <taxon>Actinomycetes</taxon>
        <taxon>Candidatus Nanopelagicales</taxon>
        <taxon>Candidatus Nanopelagicaceae</taxon>
        <taxon>Candidatus Nanopelagicus</taxon>
    </lineage>
</organism>
<dbReference type="PANTHER" id="PTHR43646:SF2">
    <property type="entry name" value="GLYCOSYLTRANSFERASE 2-LIKE DOMAIN-CONTAINING PROTEIN"/>
    <property type="match status" value="1"/>
</dbReference>
<accession>A0A249K9H2</accession>
<dbReference type="Pfam" id="PF00535">
    <property type="entry name" value="Glycos_transf_2"/>
    <property type="match status" value="1"/>
</dbReference>
<evidence type="ECO:0000256" key="5">
    <source>
        <dbReference type="ARBA" id="ARBA00023136"/>
    </source>
</evidence>
<comment type="similarity">
    <text evidence="8">Belongs to the glycosyltransferase 2 family. CrtQ subfamily.</text>
</comment>
<dbReference type="Proteomes" id="UP000217171">
    <property type="component" value="Chromosome"/>
</dbReference>
<dbReference type="OrthoDB" id="9806525at2"/>
<feature type="transmembrane region" description="Helical" evidence="10">
    <location>
        <begin position="320"/>
        <end position="339"/>
    </location>
</feature>
<keyword evidence="10" id="KW-1133">Transmembrane helix</keyword>
<comment type="subcellular location">
    <subcellularLocation>
        <location evidence="1">Cell membrane</location>
    </subcellularLocation>
</comment>
<dbReference type="SUPFAM" id="SSF53448">
    <property type="entry name" value="Nucleotide-diphospho-sugar transferases"/>
    <property type="match status" value="1"/>
</dbReference>
<keyword evidence="13" id="KW-1185">Reference proteome</keyword>
<evidence type="ECO:0000256" key="6">
    <source>
        <dbReference type="ARBA" id="ARBA00037281"/>
    </source>
</evidence>
<evidence type="ECO:0000313" key="12">
    <source>
        <dbReference type="EMBL" id="ASY13443.1"/>
    </source>
</evidence>
<dbReference type="GO" id="GO:0005886">
    <property type="term" value="C:plasma membrane"/>
    <property type="evidence" value="ECO:0007669"/>
    <property type="project" value="UniProtKB-SubCell"/>
</dbReference>
<keyword evidence="5 10" id="KW-0472">Membrane</keyword>
<dbReference type="InterPro" id="IPR029044">
    <property type="entry name" value="Nucleotide-diphossugar_trans"/>
</dbReference>
<feature type="transmembrane region" description="Helical" evidence="10">
    <location>
        <begin position="260"/>
        <end position="279"/>
    </location>
</feature>
<keyword evidence="3" id="KW-0328">Glycosyltransferase</keyword>